<sequence>MSTHVTVQTNTPNKIKDFFDCFTRELTVIQFLYFCNQFEITKLLIIIMLTNEITKNIFYFNSTIQLSESIGVTEGVKQGGIGACINGLNLSLIPYCDDIIIISPFYGHTLNECFGFSKKWKVNFNPDKSACLTLNPASSKFQDKFIINGIHIPNVDGFDKFNSLIMYTKKYSGYFKNYIAQMQRPRPKTEPSAAPNRANRTNCTNYHEL</sequence>
<keyword evidence="3" id="KW-1185">Reference proteome</keyword>
<proteinExistence type="predicted"/>
<feature type="region of interest" description="Disordered" evidence="1">
    <location>
        <begin position="186"/>
        <end position="209"/>
    </location>
</feature>
<feature type="compositionally biased region" description="Polar residues" evidence="1">
    <location>
        <begin position="198"/>
        <end position="209"/>
    </location>
</feature>
<comment type="caution">
    <text evidence="2">The sequence shown here is derived from an EMBL/GenBank/DDBJ whole genome shotgun (WGS) entry which is preliminary data.</text>
</comment>
<dbReference type="OrthoDB" id="10014409at2759"/>
<dbReference type="EMBL" id="REGN01004939">
    <property type="protein sequence ID" value="RNA15478.1"/>
    <property type="molecule type" value="Genomic_DNA"/>
</dbReference>
<accession>A0A3M7QWW6</accession>
<protein>
    <submittedName>
        <fullName evidence="2">Uncharacterized protein</fullName>
    </submittedName>
</protein>
<gene>
    <name evidence="2" type="ORF">BpHYR1_024407</name>
</gene>
<evidence type="ECO:0000313" key="2">
    <source>
        <dbReference type="EMBL" id="RNA15478.1"/>
    </source>
</evidence>
<dbReference type="AlphaFoldDB" id="A0A3M7QWW6"/>
<dbReference type="Proteomes" id="UP000276133">
    <property type="component" value="Unassembled WGS sequence"/>
</dbReference>
<reference evidence="2 3" key="1">
    <citation type="journal article" date="2018" name="Sci. Rep.">
        <title>Genomic signatures of local adaptation to the degree of environmental predictability in rotifers.</title>
        <authorList>
            <person name="Franch-Gras L."/>
            <person name="Hahn C."/>
            <person name="Garcia-Roger E.M."/>
            <person name="Carmona M.J."/>
            <person name="Serra M."/>
            <person name="Gomez A."/>
        </authorList>
    </citation>
    <scope>NUCLEOTIDE SEQUENCE [LARGE SCALE GENOMIC DNA]</scope>
    <source>
        <strain evidence="2">HYR1</strain>
    </source>
</reference>
<organism evidence="2 3">
    <name type="scientific">Brachionus plicatilis</name>
    <name type="common">Marine rotifer</name>
    <name type="synonym">Brachionus muelleri</name>
    <dbReference type="NCBI Taxonomy" id="10195"/>
    <lineage>
        <taxon>Eukaryota</taxon>
        <taxon>Metazoa</taxon>
        <taxon>Spiralia</taxon>
        <taxon>Gnathifera</taxon>
        <taxon>Rotifera</taxon>
        <taxon>Eurotatoria</taxon>
        <taxon>Monogononta</taxon>
        <taxon>Pseudotrocha</taxon>
        <taxon>Ploima</taxon>
        <taxon>Brachionidae</taxon>
        <taxon>Brachionus</taxon>
    </lineage>
</organism>
<evidence type="ECO:0000313" key="3">
    <source>
        <dbReference type="Proteomes" id="UP000276133"/>
    </source>
</evidence>
<name>A0A3M7QWW6_BRAPC</name>
<evidence type="ECO:0000256" key="1">
    <source>
        <dbReference type="SAM" id="MobiDB-lite"/>
    </source>
</evidence>